<dbReference type="EMBL" id="LNCD01000122">
    <property type="protein sequence ID" value="KWV44475.1"/>
    <property type="molecule type" value="Genomic_DNA"/>
</dbReference>
<dbReference type="AlphaFoldDB" id="A0A109J8U8"/>
<organism evidence="5 6">
    <name type="scientific">Rhizobium altiplani</name>
    <dbReference type="NCBI Taxonomy" id="1864509"/>
    <lineage>
        <taxon>Bacteria</taxon>
        <taxon>Pseudomonadati</taxon>
        <taxon>Pseudomonadota</taxon>
        <taxon>Alphaproteobacteria</taxon>
        <taxon>Hyphomicrobiales</taxon>
        <taxon>Rhizobiaceae</taxon>
        <taxon>Rhizobium/Agrobacterium group</taxon>
        <taxon>Rhizobium</taxon>
    </lineage>
</organism>
<dbReference type="InterPro" id="IPR053142">
    <property type="entry name" value="PchR_regulatory_protein"/>
</dbReference>
<keyword evidence="2" id="KW-0238">DNA-binding</keyword>
<dbReference type="PROSITE" id="PS01124">
    <property type="entry name" value="HTH_ARAC_FAMILY_2"/>
    <property type="match status" value="1"/>
</dbReference>
<gene>
    <name evidence="5" type="ORF">AS026_16410</name>
</gene>
<dbReference type="GO" id="GO:0043565">
    <property type="term" value="F:sequence-specific DNA binding"/>
    <property type="evidence" value="ECO:0007669"/>
    <property type="project" value="InterPro"/>
</dbReference>
<dbReference type="InterPro" id="IPR018060">
    <property type="entry name" value="HTH_AraC"/>
</dbReference>
<dbReference type="Pfam" id="PF12833">
    <property type="entry name" value="HTH_18"/>
    <property type="match status" value="1"/>
</dbReference>
<keyword evidence="6" id="KW-1185">Reference proteome</keyword>
<dbReference type="Proteomes" id="UP000068164">
    <property type="component" value="Unassembled WGS sequence"/>
</dbReference>
<evidence type="ECO:0000259" key="4">
    <source>
        <dbReference type="PROSITE" id="PS01124"/>
    </source>
</evidence>
<dbReference type="PANTHER" id="PTHR47893">
    <property type="entry name" value="REGULATORY PROTEIN PCHR"/>
    <property type="match status" value="1"/>
</dbReference>
<evidence type="ECO:0000313" key="6">
    <source>
        <dbReference type="Proteomes" id="UP000068164"/>
    </source>
</evidence>
<dbReference type="Gene3D" id="1.10.10.60">
    <property type="entry name" value="Homeodomain-like"/>
    <property type="match status" value="2"/>
</dbReference>
<evidence type="ECO:0000256" key="1">
    <source>
        <dbReference type="ARBA" id="ARBA00023015"/>
    </source>
</evidence>
<dbReference type="SMART" id="SM00342">
    <property type="entry name" value="HTH_ARAC"/>
    <property type="match status" value="1"/>
</dbReference>
<dbReference type="InterPro" id="IPR018062">
    <property type="entry name" value="HTH_AraC-typ_CS"/>
</dbReference>
<sequence>MNSLVTAHEFFDQMEAGNRAFRLLNSNIDSDQTVLRGKFTKTNIRAGLAIHYSDITNLCDFKTETEAPPHLGIKLFFQGGVAASIGDQNIPMPRYLRGRWTPSATLFHQKEKELFRRHAAPGDRVRKLTVKILPGWLESGDVFADASAVGLRDFMSGKLSSRSWVPSPSLLALADQTISPPVLEPHLHRLYVESRVLGIIGEAFALLVEGKTTADARGNLSAIERRRLLRAEEFLRSTPDFLSVDEIAAKTGVSVNTLQRLFHAAYGTTVFHYVRRQKLEQARVALENEGLTIAQAAYVAGYNSPANFSTAFKRQYGFTPKKARG</sequence>
<evidence type="ECO:0000256" key="2">
    <source>
        <dbReference type="ARBA" id="ARBA00023125"/>
    </source>
</evidence>
<dbReference type="PRINTS" id="PR00032">
    <property type="entry name" value="HTHARAC"/>
</dbReference>
<reference evidence="5 6" key="1">
    <citation type="submission" date="2015-11" db="EMBL/GenBank/DDBJ databases">
        <title>Draft Genome Sequence of the Strain BR 10423 (Rhizobium sp.) isolated from nodules of Mimosa pudica.</title>
        <authorList>
            <person name="Barauna A.C."/>
            <person name="Zilli J.E."/>
            <person name="Simoes-Araujo J.L."/>
            <person name="Reis V.M."/>
            <person name="James E.K."/>
            <person name="Reis F.B.Jr."/>
            <person name="Rouws L.F."/>
            <person name="Passos S.R."/>
            <person name="Gois S.R."/>
        </authorList>
    </citation>
    <scope>NUCLEOTIDE SEQUENCE [LARGE SCALE GENOMIC DNA]</scope>
    <source>
        <strain evidence="5 6">BR10423</strain>
    </source>
</reference>
<evidence type="ECO:0000313" key="5">
    <source>
        <dbReference type="EMBL" id="KWV44475.1"/>
    </source>
</evidence>
<dbReference type="SUPFAM" id="SSF46689">
    <property type="entry name" value="Homeodomain-like"/>
    <property type="match status" value="2"/>
</dbReference>
<comment type="caution">
    <text evidence="5">The sequence shown here is derived from an EMBL/GenBank/DDBJ whole genome shotgun (WGS) entry which is preliminary data.</text>
</comment>
<dbReference type="OrthoDB" id="6670788at2"/>
<feature type="domain" description="HTH araC/xylS-type" evidence="4">
    <location>
        <begin position="225"/>
        <end position="325"/>
    </location>
</feature>
<dbReference type="PANTHER" id="PTHR47893:SF1">
    <property type="entry name" value="REGULATORY PROTEIN PCHR"/>
    <property type="match status" value="1"/>
</dbReference>
<dbReference type="GO" id="GO:0003700">
    <property type="term" value="F:DNA-binding transcription factor activity"/>
    <property type="evidence" value="ECO:0007669"/>
    <property type="project" value="InterPro"/>
</dbReference>
<keyword evidence="1" id="KW-0805">Transcription regulation</keyword>
<dbReference type="InterPro" id="IPR009057">
    <property type="entry name" value="Homeodomain-like_sf"/>
</dbReference>
<evidence type="ECO:0000256" key="3">
    <source>
        <dbReference type="ARBA" id="ARBA00023163"/>
    </source>
</evidence>
<keyword evidence="3" id="KW-0804">Transcription</keyword>
<dbReference type="RefSeq" id="WP_062373637.1">
    <property type="nucleotide sequence ID" value="NZ_LNCD01000122.1"/>
</dbReference>
<protein>
    <submittedName>
        <fullName evidence="5">Transcriptional regulator</fullName>
    </submittedName>
</protein>
<name>A0A109J8U8_9HYPH</name>
<dbReference type="InterPro" id="IPR020449">
    <property type="entry name" value="Tscrpt_reg_AraC-type_HTH"/>
</dbReference>
<accession>A0A109J8U8</accession>
<dbReference type="PROSITE" id="PS00041">
    <property type="entry name" value="HTH_ARAC_FAMILY_1"/>
    <property type="match status" value="1"/>
</dbReference>
<proteinExistence type="predicted"/>